<evidence type="ECO:0000313" key="2">
    <source>
        <dbReference type="EMBL" id="GBN06506.1"/>
    </source>
</evidence>
<sequence>MTMSLNACVKRKHSRDSSGHSSKCPLKSELSIILLCPHLNELTTCAEKIPSLPGIRRFVTCPSRGTVNACDSVCHSQREKVKYDEFADGLRMFLG</sequence>
<protein>
    <submittedName>
        <fullName evidence="2">Uncharacterized protein</fullName>
    </submittedName>
</protein>
<evidence type="ECO:0000256" key="1">
    <source>
        <dbReference type="SAM" id="MobiDB-lite"/>
    </source>
</evidence>
<dbReference type="Proteomes" id="UP000499080">
    <property type="component" value="Unassembled WGS sequence"/>
</dbReference>
<feature type="region of interest" description="Disordered" evidence="1">
    <location>
        <begin position="1"/>
        <end position="24"/>
    </location>
</feature>
<comment type="caution">
    <text evidence="2">The sequence shown here is derived from an EMBL/GenBank/DDBJ whole genome shotgun (WGS) entry which is preliminary data.</text>
</comment>
<evidence type="ECO:0000313" key="3">
    <source>
        <dbReference type="Proteomes" id="UP000499080"/>
    </source>
</evidence>
<name>A0A4Y2KYS2_ARAVE</name>
<keyword evidence="3" id="KW-1185">Reference proteome</keyword>
<gene>
    <name evidence="2" type="ORF">AVEN_118141_1</name>
</gene>
<reference evidence="2 3" key="1">
    <citation type="journal article" date="2019" name="Sci. Rep.">
        <title>Orb-weaving spider Araneus ventricosus genome elucidates the spidroin gene catalogue.</title>
        <authorList>
            <person name="Kono N."/>
            <person name="Nakamura H."/>
            <person name="Ohtoshi R."/>
            <person name="Moran D.A.P."/>
            <person name="Shinohara A."/>
            <person name="Yoshida Y."/>
            <person name="Fujiwara M."/>
            <person name="Mori M."/>
            <person name="Tomita M."/>
            <person name="Arakawa K."/>
        </authorList>
    </citation>
    <scope>NUCLEOTIDE SEQUENCE [LARGE SCALE GENOMIC DNA]</scope>
</reference>
<accession>A0A4Y2KYS2</accession>
<proteinExistence type="predicted"/>
<dbReference type="EMBL" id="BGPR01005071">
    <property type="protein sequence ID" value="GBN06506.1"/>
    <property type="molecule type" value="Genomic_DNA"/>
</dbReference>
<dbReference type="AlphaFoldDB" id="A0A4Y2KYS2"/>
<organism evidence="2 3">
    <name type="scientific">Araneus ventricosus</name>
    <name type="common">Orbweaver spider</name>
    <name type="synonym">Epeira ventricosa</name>
    <dbReference type="NCBI Taxonomy" id="182803"/>
    <lineage>
        <taxon>Eukaryota</taxon>
        <taxon>Metazoa</taxon>
        <taxon>Ecdysozoa</taxon>
        <taxon>Arthropoda</taxon>
        <taxon>Chelicerata</taxon>
        <taxon>Arachnida</taxon>
        <taxon>Araneae</taxon>
        <taxon>Araneomorphae</taxon>
        <taxon>Entelegynae</taxon>
        <taxon>Araneoidea</taxon>
        <taxon>Araneidae</taxon>
        <taxon>Araneus</taxon>
    </lineage>
</organism>